<dbReference type="Pfam" id="PF11028">
    <property type="entry name" value="TMEM260-like"/>
    <property type="match status" value="1"/>
</dbReference>
<gene>
    <name evidence="2" type="ORF">ACFOW1_13105</name>
</gene>
<sequence length="1096" mass="123810">MNFTKINNLVGWAVCLLACTVYILTSEAGGSFWDCGEFVSSCFKVQIPHPPGAPLFVLLGRIFIVLFGDDPNTAAKAVNIMSALASGFTILFLFWTITHFARRIVKLDVTEKMSSYQIWSVMGAGVVGALAYTFSDSFWYSAVEGEVYAMSSFFTAIVFWAILKWEHEADKPGADRWIVLIFFLMGLSIGVHLLNLLTIPAIVMVYYYKRQSTFNYAIIRKWFLILLGVGGFIALIGAIIIAKGEENLLLLRSTEIQQQYGQDVEFSDSTLAGLVLLGVIVAGGFLYFVESINKTKKALYGGVYIFFIIGCAITGIVQVGVIQTSIGLAGGFDRVFVNNFGLPFFSGFTTFFILLAVLIWAGLRFATKKGWAYLRLGLWCFSFMLIGYSTYLTTMIRSNADPAVDMYNVDNPMSLVGYLGREQYGDFPLIYGQKFTAQPASYKQGAMKYQKGKDKYIEIGKDFGYVYLPKDKMPFPRVWDASNDQNHADYYGYFLDINKNKDGTYERAPNQGDNVKFFVGYQFYWMYFRYFMWNFAGKQDDVQGLFNGNVRDGNWISGIGFIDNFIYGDQSSLPDSIKNNKSHNKLFLLPFILGLIGLFYQFKQKGDDAFVNFLLFFFTGFAIVIYLNQAGYQPRERDYAYVGSFYAFAVWIGIGVLKVRDWIAKAVSQTTAASIATLVCLLAVPAIMAQQEWDDHDRSKKVLARDLAKDYLESCAPNAILMSFGDNDTYPLWYAQEVEGIRKDVRVINNSLLGIDWYINQLRYKVNESDSIDVIWSADQIEGSKMNYIRYKPNPAIPETKFYDLFDMMKNYVGGKVGAEDQGDGNAEPTFPVRKVSVPVDKSVVLANGTVNAKDSVVNELQFEIPKGALMKNDLAVLNIIAANKWKRPIYFTSPYGELGFGKYLRKDGLSYRLVPVENDEFNADWALDKMLNKFAFGNADLKGVYYDEENRRHLNTIRTAYGELASYLAAKGRKEEARKVLNKVDKGMSEENFAYGMVSRGNTHNRYSLMFLNACYMAEDKALIKKVSESVKKDLQQQIKYYNSLDGRNADNMGEEKRYAESYLNALDQMEKQYAQPAKAAVPEVGTPIIKDSSK</sequence>
<organism evidence="2 3">
    <name type="scientific">Parasediminibacterium paludis</name>
    <dbReference type="NCBI Taxonomy" id="908966"/>
    <lineage>
        <taxon>Bacteria</taxon>
        <taxon>Pseudomonadati</taxon>
        <taxon>Bacteroidota</taxon>
        <taxon>Chitinophagia</taxon>
        <taxon>Chitinophagales</taxon>
        <taxon>Chitinophagaceae</taxon>
        <taxon>Parasediminibacterium</taxon>
    </lineage>
</organism>
<dbReference type="Proteomes" id="UP001595906">
    <property type="component" value="Unassembled WGS sequence"/>
</dbReference>
<feature type="transmembrane region" description="Helical" evidence="1">
    <location>
        <begin position="80"/>
        <end position="98"/>
    </location>
</feature>
<evidence type="ECO:0000256" key="1">
    <source>
        <dbReference type="SAM" id="Phobius"/>
    </source>
</evidence>
<feature type="transmembrane region" description="Helical" evidence="1">
    <location>
        <begin position="586"/>
        <end position="602"/>
    </location>
</feature>
<dbReference type="InterPro" id="IPR021280">
    <property type="entry name" value="TMEM260-like"/>
</dbReference>
<reference evidence="3" key="1">
    <citation type="journal article" date="2019" name="Int. J. Syst. Evol. Microbiol.">
        <title>The Global Catalogue of Microorganisms (GCM) 10K type strain sequencing project: providing services to taxonomists for standard genome sequencing and annotation.</title>
        <authorList>
            <consortium name="The Broad Institute Genomics Platform"/>
            <consortium name="The Broad Institute Genome Sequencing Center for Infectious Disease"/>
            <person name="Wu L."/>
            <person name="Ma J."/>
        </authorList>
    </citation>
    <scope>NUCLEOTIDE SEQUENCE [LARGE SCALE GENOMIC DNA]</scope>
    <source>
        <strain evidence="3">CECT 8010</strain>
    </source>
</reference>
<proteinExistence type="predicted"/>
<keyword evidence="3" id="KW-1185">Reference proteome</keyword>
<feature type="transmembrane region" description="Helical" evidence="1">
    <location>
        <begin position="639"/>
        <end position="659"/>
    </location>
</feature>
<feature type="transmembrane region" description="Helical" evidence="1">
    <location>
        <begin position="342"/>
        <end position="361"/>
    </location>
</feature>
<evidence type="ECO:0000313" key="3">
    <source>
        <dbReference type="Proteomes" id="UP001595906"/>
    </source>
</evidence>
<feature type="transmembrane region" description="Helical" evidence="1">
    <location>
        <begin position="52"/>
        <end position="68"/>
    </location>
</feature>
<feature type="transmembrane region" description="Helical" evidence="1">
    <location>
        <begin position="301"/>
        <end position="322"/>
    </location>
</feature>
<feature type="transmembrane region" description="Helical" evidence="1">
    <location>
        <begin position="219"/>
        <end position="242"/>
    </location>
</feature>
<dbReference type="RefSeq" id="WP_379014840.1">
    <property type="nucleotide sequence ID" value="NZ_JBHSDC010000027.1"/>
</dbReference>
<keyword evidence="1" id="KW-1133">Transmembrane helix</keyword>
<keyword evidence="1" id="KW-0812">Transmembrane</keyword>
<accession>A0ABV8PY87</accession>
<keyword evidence="1" id="KW-0472">Membrane</keyword>
<feature type="transmembrane region" description="Helical" evidence="1">
    <location>
        <begin position="270"/>
        <end position="289"/>
    </location>
</feature>
<dbReference type="EMBL" id="JBHSDC010000027">
    <property type="protein sequence ID" value="MFC4232833.1"/>
    <property type="molecule type" value="Genomic_DNA"/>
</dbReference>
<feature type="transmembrane region" description="Helical" evidence="1">
    <location>
        <begin position="118"/>
        <end position="135"/>
    </location>
</feature>
<feature type="transmembrane region" description="Helical" evidence="1">
    <location>
        <begin position="373"/>
        <end position="392"/>
    </location>
</feature>
<protein>
    <submittedName>
        <fullName evidence="2">DUF2723 domain-containing protein</fullName>
    </submittedName>
</protein>
<feature type="transmembrane region" description="Helical" evidence="1">
    <location>
        <begin position="609"/>
        <end position="627"/>
    </location>
</feature>
<comment type="caution">
    <text evidence="2">The sequence shown here is derived from an EMBL/GenBank/DDBJ whole genome shotgun (WGS) entry which is preliminary data.</text>
</comment>
<dbReference type="PANTHER" id="PTHR16214:SF3">
    <property type="entry name" value="TRANSMEMBRANE PROTEIN 260"/>
    <property type="match status" value="1"/>
</dbReference>
<dbReference type="PANTHER" id="PTHR16214">
    <property type="entry name" value="TRANSMEMBRANE PROTEIN 260"/>
    <property type="match status" value="1"/>
</dbReference>
<feature type="transmembrane region" description="Helical" evidence="1">
    <location>
        <begin position="671"/>
        <end position="689"/>
    </location>
</feature>
<dbReference type="InterPro" id="IPR052724">
    <property type="entry name" value="GT117_domain-containing"/>
</dbReference>
<name>A0ABV8PY87_9BACT</name>
<feature type="transmembrane region" description="Helical" evidence="1">
    <location>
        <begin position="147"/>
        <end position="165"/>
    </location>
</feature>
<evidence type="ECO:0000313" key="2">
    <source>
        <dbReference type="EMBL" id="MFC4232833.1"/>
    </source>
</evidence>
<feature type="transmembrane region" description="Helical" evidence="1">
    <location>
        <begin position="177"/>
        <end position="207"/>
    </location>
</feature>